<accession>A0A8T5UY26</accession>
<dbReference type="PANTHER" id="PTHR38816">
    <property type="entry name" value="EXOSOME SUBUNIT, DUF54 FAMILY-RELATED"/>
    <property type="match status" value="1"/>
</dbReference>
<dbReference type="Proteomes" id="UP000825933">
    <property type="component" value="Unassembled WGS sequence"/>
</dbReference>
<comment type="caution">
    <text evidence="1">The sequence shown here is derived from an EMBL/GenBank/DDBJ whole genome shotgun (WGS) entry which is preliminary data.</text>
</comment>
<protein>
    <submittedName>
        <fullName evidence="1">RNA-binding protein</fullName>
    </submittedName>
</protein>
<dbReference type="NCBIfam" id="NF011141">
    <property type="entry name" value="PRK14555.1-1"/>
    <property type="match status" value="1"/>
</dbReference>
<evidence type="ECO:0000313" key="1">
    <source>
        <dbReference type="EMBL" id="MBZ2165619.1"/>
    </source>
</evidence>
<dbReference type="InterPro" id="IPR002739">
    <property type="entry name" value="PAB1135-like"/>
</dbReference>
<dbReference type="AlphaFoldDB" id="A0A8T5UY26"/>
<gene>
    <name evidence="1" type="ORF">K8N75_06155</name>
</gene>
<dbReference type="InterPro" id="IPR022803">
    <property type="entry name" value="Ribosomal_uL5_dom_sf"/>
</dbReference>
<reference evidence="2" key="1">
    <citation type="journal article" date="2022" name="Microbiol. Resour. Announc.">
        <title>Draft Genome Sequence of a Methanogenic Archaeon from West Spitsbergen Permafrost.</title>
        <authorList>
            <person name="Trubitsyn V."/>
            <person name="Rivkina E."/>
            <person name="Shcherbakova V."/>
        </authorList>
    </citation>
    <scope>NUCLEOTIDE SEQUENCE [LARGE SCALE GENOMIC DNA]</scope>
    <source>
        <strain evidence="2">VT</strain>
    </source>
</reference>
<proteinExistence type="predicted"/>
<dbReference type="EMBL" id="JAIOUQ010000007">
    <property type="protein sequence ID" value="MBZ2165619.1"/>
    <property type="molecule type" value="Genomic_DNA"/>
</dbReference>
<organism evidence="1 2">
    <name type="scientific">Methanobacterium spitsbergense</name>
    <dbReference type="NCBI Taxonomy" id="2874285"/>
    <lineage>
        <taxon>Archaea</taxon>
        <taxon>Methanobacteriati</taxon>
        <taxon>Methanobacteriota</taxon>
        <taxon>Methanomada group</taxon>
        <taxon>Methanobacteria</taxon>
        <taxon>Methanobacteriales</taxon>
        <taxon>Methanobacteriaceae</taxon>
        <taxon>Methanobacterium</taxon>
    </lineage>
</organism>
<dbReference type="Gene3D" id="3.30.1440.10">
    <property type="match status" value="1"/>
</dbReference>
<dbReference type="PANTHER" id="PTHR38816:SF1">
    <property type="entry name" value="EXOSOME SUBUNIT"/>
    <property type="match status" value="1"/>
</dbReference>
<keyword evidence="2" id="KW-1185">Reference proteome</keyword>
<dbReference type="Pfam" id="PF01877">
    <property type="entry name" value="RNA_binding"/>
    <property type="match status" value="1"/>
</dbReference>
<sequence>MIHNLSYRAFVYGTENKEKVLESIKTLFPNSLPQCEATEGYYKNPVLILSNKIDKKREIKDFVEKLSKMNDPTRKRILHQLENKMDDSGNLFLRFDKQRAYQGDLKVVEHGDSIHLKIKIAAYPAKKKVALEIARKLFE</sequence>
<name>A0A8T5UY26_9EURY</name>
<evidence type="ECO:0000313" key="2">
    <source>
        <dbReference type="Proteomes" id="UP000825933"/>
    </source>
</evidence>
<dbReference type="RefSeq" id="WP_223791225.1">
    <property type="nucleotide sequence ID" value="NZ_JAIOUQ010000007.1"/>
</dbReference>
<dbReference type="SUPFAM" id="SSF55282">
    <property type="entry name" value="RL5-like"/>
    <property type="match status" value="1"/>
</dbReference>